<organism evidence="2 3">
    <name type="scientific">Microbacterium azadirachtae</name>
    <dbReference type="NCBI Taxonomy" id="582680"/>
    <lineage>
        <taxon>Bacteria</taxon>
        <taxon>Bacillati</taxon>
        <taxon>Actinomycetota</taxon>
        <taxon>Actinomycetes</taxon>
        <taxon>Micrococcales</taxon>
        <taxon>Microbacteriaceae</taxon>
        <taxon>Microbacterium</taxon>
    </lineage>
</organism>
<dbReference type="Gene3D" id="3.20.20.100">
    <property type="entry name" value="NADP-dependent oxidoreductase domain"/>
    <property type="match status" value="1"/>
</dbReference>
<dbReference type="InterPro" id="IPR020471">
    <property type="entry name" value="AKR"/>
</dbReference>
<dbReference type="RefSeq" id="WP_091739419.1">
    <property type="nucleotide sequence ID" value="NZ_FOYR01000002.1"/>
</dbReference>
<name>A0A1I6I5H3_9MICO</name>
<dbReference type="EMBL" id="FOYR01000002">
    <property type="protein sequence ID" value="SFR61951.1"/>
    <property type="molecule type" value="Genomic_DNA"/>
</dbReference>
<proteinExistence type="predicted"/>
<dbReference type="PANTHER" id="PTHR42686">
    <property type="entry name" value="GH17980P-RELATED"/>
    <property type="match status" value="1"/>
</dbReference>
<dbReference type="GO" id="GO:0005829">
    <property type="term" value="C:cytosol"/>
    <property type="evidence" value="ECO:0007669"/>
    <property type="project" value="TreeGrafter"/>
</dbReference>
<evidence type="ECO:0000313" key="2">
    <source>
        <dbReference type="EMBL" id="SFR61951.1"/>
    </source>
</evidence>
<dbReference type="InterPro" id="IPR023210">
    <property type="entry name" value="NADP_OxRdtase_dom"/>
</dbReference>
<dbReference type="InterPro" id="IPR036812">
    <property type="entry name" value="NAD(P)_OxRdtase_dom_sf"/>
</dbReference>
<feature type="domain" description="NADP-dependent oxidoreductase" evidence="1">
    <location>
        <begin position="24"/>
        <end position="317"/>
    </location>
</feature>
<dbReference type="GO" id="GO:0016491">
    <property type="term" value="F:oxidoreductase activity"/>
    <property type="evidence" value="ECO:0007669"/>
    <property type="project" value="InterPro"/>
</dbReference>
<dbReference type="CDD" id="cd19152">
    <property type="entry name" value="AKR_AKR15A"/>
    <property type="match status" value="1"/>
</dbReference>
<dbReference type="SUPFAM" id="SSF51430">
    <property type="entry name" value="NAD(P)-linked oxidoreductase"/>
    <property type="match status" value="1"/>
</dbReference>
<protein>
    <submittedName>
        <fullName evidence="2">D-threo-aldose 1-dehydrogenase</fullName>
    </submittedName>
</protein>
<reference evidence="3" key="1">
    <citation type="submission" date="2016-10" db="EMBL/GenBank/DDBJ databases">
        <authorList>
            <person name="Varghese N."/>
            <person name="Submissions S."/>
        </authorList>
    </citation>
    <scope>NUCLEOTIDE SEQUENCE [LARGE SCALE GENOMIC DNA]</scope>
    <source>
        <strain evidence="3">CL127</strain>
    </source>
</reference>
<gene>
    <name evidence="2" type="ORF">SAMN04488591_2454</name>
</gene>
<accession>A0A1I6I5H3</accession>
<dbReference type="Proteomes" id="UP000198877">
    <property type="component" value="Unassembled WGS sequence"/>
</dbReference>
<sequence length="324" mass="33712">MAFRAELRPLNPGPVGEVALRDDLGLGCAPIGNLYTPVADDDAVATVRAALGDGVRFFDTAPHYGAGESERRLGLALQGVPRDDYVIATKVGRRIVDAAGDPVAGSASGHDTVADLSRDGVLRSLEASLARLGTDRIDLLHLHDPLDVDTGLAGAMAALVELRDQGVVRAIGVGMGTLAPLIRFAAEAPVDVIMEAGRLTLLDRTAEDELLPLTASRGIGVIAAGVYNTGILVAPRTAPYYEYKPAPPELVTRALALQDACRAHGVELATAAARFPLRHGAEGVVIGARTPAEVAAFVHGRDVRIPDALWSELDRIAAPGTAAG</sequence>
<dbReference type="AlphaFoldDB" id="A0A1I6I5H3"/>
<dbReference type="Pfam" id="PF00248">
    <property type="entry name" value="Aldo_ket_red"/>
    <property type="match status" value="1"/>
</dbReference>
<dbReference type="PANTHER" id="PTHR42686:SF1">
    <property type="entry name" value="GH17980P-RELATED"/>
    <property type="match status" value="1"/>
</dbReference>
<evidence type="ECO:0000259" key="1">
    <source>
        <dbReference type="Pfam" id="PF00248"/>
    </source>
</evidence>
<evidence type="ECO:0000313" key="3">
    <source>
        <dbReference type="Proteomes" id="UP000198877"/>
    </source>
</evidence>